<organism evidence="8 9">
    <name type="scientific">Oleiagrimonas citrea</name>
    <dbReference type="NCBI Taxonomy" id="1665687"/>
    <lineage>
        <taxon>Bacteria</taxon>
        <taxon>Pseudomonadati</taxon>
        <taxon>Pseudomonadota</taxon>
        <taxon>Gammaproteobacteria</taxon>
        <taxon>Lysobacterales</taxon>
        <taxon>Rhodanobacteraceae</taxon>
        <taxon>Oleiagrimonas</taxon>
    </lineage>
</organism>
<dbReference type="Proteomes" id="UP000541636">
    <property type="component" value="Unassembled WGS sequence"/>
</dbReference>
<keyword evidence="3" id="KW-0998">Cell outer membrane</keyword>
<dbReference type="RefSeq" id="WP_168609043.1">
    <property type="nucleotide sequence ID" value="NZ_JAAZQD010000003.1"/>
</dbReference>
<dbReference type="PROSITE" id="PS51123">
    <property type="entry name" value="OMPA_2"/>
    <property type="match status" value="1"/>
</dbReference>
<dbReference type="EMBL" id="JAAZQD010000003">
    <property type="protein sequence ID" value="NKZ38848.1"/>
    <property type="molecule type" value="Genomic_DNA"/>
</dbReference>
<evidence type="ECO:0000256" key="1">
    <source>
        <dbReference type="ARBA" id="ARBA00004442"/>
    </source>
</evidence>
<evidence type="ECO:0000256" key="4">
    <source>
        <dbReference type="PROSITE-ProRule" id="PRU00473"/>
    </source>
</evidence>
<accession>A0A846ZMN1</accession>
<dbReference type="SUPFAM" id="SSF103088">
    <property type="entry name" value="OmpA-like"/>
    <property type="match status" value="1"/>
</dbReference>
<gene>
    <name evidence="8" type="ORF">HF690_07730</name>
</gene>
<evidence type="ECO:0000256" key="3">
    <source>
        <dbReference type="ARBA" id="ARBA00023237"/>
    </source>
</evidence>
<name>A0A846ZMN1_9GAMM</name>
<keyword evidence="6" id="KW-0812">Transmembrane</keyword>
<sequence length="319" mass="35219">MDVLGRMLDGLLCRWKPVHAGPVRDAVRLPLKDRACATKVSVQSRALYWGVAVVLGFTLFMGAFGTARARDGRPASSPSSDKAGETTASRHLKLADDADIRAVLKARSVSSTRDLSDLSGYSALQAVRAEQSPSRRPASSMRSRQRVRQVARVNTKKDSLSDNEDDLPGDPARSERHVADDLTASTFWGRSLRSGVLWVCLSPLMSGRRKHWPLRGRPLRRSAAVGQYQLDSMLQRIRRHGAVDAMRVAGYTDRIGSSRYNLDLSRKRAQSVRTYLVREGVPGAVIHAQGGASAIRWSPVRTPIVRVWCVAWRRIGASK</sequence>
<comment type="caution">
    <text evidence="8">The sequence shown here is derived from an EMBL/GenBank/DDBJ whole genome shotgun (WGS) entry which is preliminary data.</text>
</comment>
<feature type="transmembrane region" description="Helical" evidence="6">
    <location>
        <begin position="47"/>
        <end position="67"/>
    </location>
</feature>
<feature type="region of interest" description="Disordered" evidence="5">
    <location>
        <begin position="126"/>
        <end position="176"/>
    </location>
</feature>
<dbReference type="CDD" id="cd07185">
    <property type="entry name" value="OmpA_C-like"/>
    <property type="match status" value="1"/>
</dbReference>
<evidence type="ECO:0000256" key="2">
    <source>
        <dbReference type="ARBA" id="ARBA00023136"/>
    </source>
</evidence>
<proteinExistence type="predicted"/>
<dbReference type="InterPro" id="IPR006664">
    <property type="entry name" value="OMP_bac"/>
</dbReference>
<dbReference type="PANTHER" id="PTHR30329:SF21">
    <property type="entry name" value="LIPOPROTEIN YIAD-RELATED"/>
    <property type="match status" value="1"/>
</dbReference>
<evidence type="ECO:0000256" key="6">
    <source>
        <dbReference type="SAM" id="Phobius"/>
    </source>
</evidence>
<feature type="region of interest" description="Disordered" evidence="5">
    <location>
        <begin position="69"/>
        <end position="90"/>
    </location>
</feature>
<protein>
    <submittedName>
        <fullName evidence="8">OmpA family protein</fullName>
    </submittedName>
</protein>
<feature type="domain" description="OmpA-like" evidence="7">
    <location>
        <begin position="210"/>
        <end position="319"/>
    </location>
</feature>
<dbReference type="InterPro" id="IPR006665">
    <property type="entry name" value="OmpA-like"/>
</dbReference>
<dbReference type="PANTHER" id="PTHR30329">
    <property type="entry name" value="STATOR ELEMENT OF FLAGELLAR MOTOR COMPLEX"/>
    <property type="match status" value="1"/>
</dbReference>
<keyword evidence="2 4" id="KW-0472">Membrane</keyword>
<evidence type="ECO:0000313" key="9">
    <source>
        <dbReference type="Proteomes" id="UP000541636"/>
    </source>
</evidence>
<dbReference type="PRINTS" id="PR01021">
    <property type="entry name" value="OMPADOMAIN"/>
</dbReference>
<evidence type="ECO:0000313" key="8">
    <source>
        <dbReference type="EMBL" id="NKZ38848.1"/>
    </source>
</evidence>
<dbReference type="InterPro" id="IPR036737">
    <property type="entry name" value="OmpA-like_sf"/>
</dbReference>
<comment type="subcellular location">
    <subcellularLocation>
        <location evidence="1">Cell outer membrane</location>
    </subcellularLocation>
</comment>
<keyword evidence="9" id="KW-1185">Reference proteome</keyword>
<keyword evidence="6" id="KW-1133">Transmembrane helix</keyword>
<dbReference type="GO" id="GO:0009279">
    <property type="term" value="C:cell outer membrane"/>
    <property type="evidence" value="ECO:0007669"/>
    <property type="project" value="UniProtKB-SubCell"/>
</dbReference>
<dbReference type="Pfam" id="PF00691">
    <property type="entry name" value="OmpA"/>
    <property type="match status" value="1"/>
</dbReference>
<feature type="compositionally biased region" description="Low complexity" evidence="5">
    <location>
        <begin position="131"/>
        <end position="142"/>
    </location>
</feature>
<evidence type="ECO:0000259" key="7">
    <source>
        <dbReference type="PROSITE" id="PS51123"/>
    </source>
</evidence>
<dbReference type="AlphaFoldDB" id="A0A846ZMN1"/>
<evidence type="ECO:0000256" key="5">
    <source>
        <dbReference type="SAM" id="MobiDB-lite"/>
    </source>
</evidence>
<dbReference type="InterPro" id="IPR050330">
    <property type="entry name" value="Bact_OuterMem_StrucFunc"/>
</dbReference>
<reference evidence="8 9" key="1">
    <citation type="journal article" date="2017" name="Int. J. Syst. Evol. Microbiol.">
        <title>Oleiagrimonas citrea sp. nov., a marine bacterium isolated from tidal flat sediment and emended description of the genus Oleiagrimonas Fang et al. 2015 and Oleiagrimonas soli.</title>
        <authorList>
            <person name="Yang S.H."/>
            <person name="Seo H.S."/>
            <person name="Seong C.N."/>
            <person name="Kwon K.K."/>
        </authorList>
    </citation>
    <scope>NUCLEOTIDE SEQUENCE [LARGE SCALE GENOMIC DNA]</scope>
    <source>
        <strain evidence="8 9">MEBiC09124</strain>
    </source>
</reference>
<dbReference type="Gene3D" id="3.30.1330.60">
    <property type="entry name" value="OmpA-like domain"/>
    <property type="match status" value="1"/>
</dbReference>